<feature type="domain" description="Glycosyl transferase family 1" evidence="2">
    <location>
        <begin position="150"/>
        <end position="310"/>
    </location>
</feature>
<evidence type="ECO:0000259" key="3">
    <source>
        <dbReference type="Pfam" id="PF13439"/>
    </source>
</evidence>
<dbReference type="OrthoDB" id="186663at2"/>
<dbReference type="GO" id="GO:0016757">
    <property type="term" value="F:glycosyltransferase activity"/>
    <property type="evidence" value="ECO:0007669"/>
    <property type="project" value="InterPro"/>
</dbReference>
<dbReference type="GO" id="GO:0009103">
    <property type="term" value="P:lipopolysaccharide biosynthetic process"/>
    <property type="evidence" value="ECO:0007669"/>
    <property type="project" value="TreeGrafter"/>
</dbReference>
<feature type="domain" description="Glycosyl transferase family 1" evidence="2">
    <location>
        <begin position="996"/>
        <end position="1141"/>
    </location>
</feature>
<feature type="domain" description="Glycosyltransferase subfamily 4-like N-terminal" evidence="3">
    <location>
        <begin position="10"/>
        <end position="125"/>
    </location>
</feature>
<feature type="domain" description="Glycosyl transferase family 1" evidence="2">
    <location>
        <begin position="559"/>
        <end position="724"/>
    </location>
</feature>
<dbReference type="Pfam" id="PF00534">
    <property type="entry name" value="Glycos_transf_1"/>
    <property type="match status" value="3"/>
</dbReference>
<dbReference type="PANTHER" id="PTHR46401:SF2">
    <property type="entry name" value="GLYCOSYLTRANSFERASE WBBK-RELATED"/>
    <property type="match status" value="1"/>
</dbReference>
<name>A0A5B9M4J6_9PROT</name>
<evidence type="ECO:0000313" key="5">
    <source>
        <dbReference type="Proteomes" id="UP000318709"/>
    </source>
</evidence>
<dbReference type="Proteomes" id="UP000318709">
    <property type="component" value="Plasmid unnamed2"/>
</dbReference>
<dbReference type="RefSeq" id="WP_149498304.1">
    <property type="nucleotide sequence ID" value="NZ_CP042424.1"/>
</dbReference>
<sequence>MPPGSPAERHEENGWRTRAAELIREQFIAELSPDIVHLGSLFEGYVDDAVTSIGLFDTNFLTAVTLHDLIPIVDPKRYLSELRPRRHWLRRAQFLKRADLLLSVSEYSKREAIQWLGISPEKIAVMMAGATENFVPASSHTIEHEILRRKFNLRKKFILHVGAVDPRKNVDFIFKALSTLSSDEQNVYQVVFVGRLFDEEVSRLRLAAARLGIDTTRLVFCQFVSEDDLVTLYQMCTAVVFPSTHEGFGLPALEGMAAGAPTFVANATSLPEVVGSAEQTFDPYDPKDLGKKLSRLLRDPEYYRSLKTNGLARASELTWERSADVALDSFEKLSEERSLPLRAVHKITGPMLSIRQKPKLAFVSPLPGINSGIATYSGKLLRELACHYEIECVPLPGQIITDEWILANFVIRDTGFFKRNSDDYEEIIYSVGNNEHCFYVIDLLKKIRGAVILHDYFLSDLYNFVSSTGVLPEEDFFRVLYKTNGISALLEERSLGRNHAVTKFPCNAEIFENASGIIVHSKWAYNQAISLYGKALQEKISIIPHLKNIQESSARVSARQALKLNDDDYLVCVFGYIQARKRPEEIINAWKDSNLSKHQNAKLVFVGELEKSSFGNHIQDMCCEYGISITGYVSDAIYQNYVNAADLAIQLRKESRGETSGTILDCMASGVPVIVQGDGAFLELSLKEELTFGPNVHHKTLQSVLDAVAQAPESYKTLGEEGRKSISKFHRGEDVARQIQSFLAALPASPDGGRQVLLKALTEFTAPKSPDKDDWERTAHAINFQQPALRQRQILYDVTVLAESDAKTGIQRVVRGVLASLFASPPKGYRIEPVRMDGNRLVYARQFSTNVFGAPTWVYPDSPVEFDKDDIYLSIDWVPDRLKNIEEVLLDLRRAGGKVVICVHDLLPLELPQYFPNSMENTTEQWFQCVLRVATQIVCVSQTTAEKVNFFAHALSIKPSQPIALDYFPLAADLANSKPSKGIPSYGSQLLSKLKTSTSFLMVGTIEPRKGYRDILEAMRELWSKGGKEILIFVGKKGWMMDDLCTEIEADPEFNKKLYWLSGISDEFLDSLYQNTSALIAASEGEGFGLPLVEAAHHKCHLIARDISVFREVAGEGAFYFKGPTPSKISEELQQWVRLYKKGQAPHPRNTVTTTWKNSTEILLERIFGDDHYGFLNS</sequence>
<dbReference type="KEGG" id="swf:E3E12_08770"/>
<accession>A0A5B9M4J6</accession>
<organism evidence="4 5">
    <name type="scientific">Formicincola oecophyllae</name>
    <dbReference type="NCBI Taxonomy" id="2558361"/>
    <lineage>
        <taxon>Bacteria</taxon>
        <taxon>Pseudomonadati</taxon>
        <taxon>Pseudomonadota</taxon>
        <taxon>Alphaproteobacteria</taxon>
        <taxon>Acetobacterales</taxon>
        <taxon>Acetobacteraceae</taxon>
        <taxon>Formicincola</taxon>
    </lineage>
</organism>
<evidence type="ECO:0000256" key="1">
    <source>
        <dbReference type="ARBA" id="ARBA00022679"/>
    </source>
</evidence>
<evidence type="ECO:0000313" key="4">
    <source>
        <dbReference type="EMBL" id="QEF95972.1"/>
    </source>
</evidence>
<dbReference type="InterPro" id="IPR028098">
    <property type="entry name" value="Glyco_trans_4-like_N"/>
</dbReference>
<dbReference type="CDD" id="cd03809">
    <property type="entry name" value="GT4_MtfB-like"/>
    <property type="match status" value="2"/>
</dbReference>
<dbReference type="PANTHER" id="PTHR46401">
    <property type="entry name" value="GLYCOSYLTRANSFERASE WBBK-RELATED"/>
    <property type="match status" value="1"/>
</dbReference>
<reference evidence="4 5" key="1">
    <citation type="submission" date="2019-07" db="EMBL/GenBank/DDBJ databases">
        <title>The complete genome sequence of Swingsia_sp. F3b2 LMG30590(T).</title>
        <authorList>
            <person name="Chua K.-O."/>
            <person name="Chan K.-G."/>
            <person name="See-Too W.-S."/>
        </authorList>
    </citation>
    <scope>NUCLEOTIDE SEQUENCE [LARGE SCALE GENOMIC DNA]</scope>
    <source>
        <strain evidence="4 5">F3b2</strain>
        <plasmid evidence="4 5">unnamed2</plasmid>
    </source>
</reference>
<keyword evidence="1 4" id="KW-0808">Transferase</keyword>
<dbReference type="CDD" id="cd03801">
    <property type="entry name" value="GT4_PimA-like"/>
    <property type="match status" value="1"/>
</dbReference>
<dbReference type="Pfam" id="PF13439">
    <property type="entry name" value="Glyco_transf_4"/>
    <property type="match status" value="1"/>
</dbReference>
<dbReference type="Gene3D" id="3.40.50.2000">
    <property type="entry name" value="Glycogen Phosphorylase B"/>
    <property type="match status" value="4"/>
</dbReference>
<proteinExistence type="predicted"/>
<keyword evidence="5" id="KW-1185">Reference proteome</keyword>
<dbReference type="SUPFAM" id="SSF53756">
    <property type="entry name" value="UDP-Glycosyltransferase/glycogen phosphorylase"/>
    <property type="match status" value="3"/>
</dbReference>
<keyword evidence="4" id="KW-0614">Plasmid</keyword>
<geneLocation type="plasmid" evidence="4">
    <name>unnamed2</name>
</geneLocation>
<protein>
    <submittedName>
        <fullName evidence="4">Glycosyltransferase</fullName>
    </submittedName>
</protein>
<gene>
    <name evidence="4" type="ORF">E3E12_08770</name>
</gene>
<dbReference type="InterPro" id="IPR001296">
    <property type="entry name" value="Glyco_trans_1"/>
</dbReference>
<dbReference type="AlphaFoldDB" id="A0A5B9M4J6"/>
<dbReference type="EMBL" id="CP042424">
    <property type="protein sequence ID" value="QEF95972.1"/>
    <property type="molecule type" value="Genomic_DNA"/>
</dbReference>
<evidence type="ECO:0000259" key="2">
    <source>
        <dbReference type="Pfam" id="PF00534"/>
    </source>
</evidence>